<accession>A0A1H0QXC6</accession>
<keyword evidence="1" id="KW-0479">Metal-binding</keyword>
<evidence type="ECO:0000259" key="2">
    <source>
        <dbReference type="PROSITE" id="PS50157"/>
    </source>
</evidence>
<dbReference type="Proteomes" id="UP000186756">
    <property type="component" value="Unassembled WGS sequence"/>
</dbReference>
<evidence type="ECO:0000313" key="7">
    <source>
        <dbReference type="Proteomes" id="UP000198549"/>
    </source>
</evidence>
<organism evidence="5 7">
    <name type="scientific">Pseudomonas reinekei</name>
    <dbReference type="NCBI Taxonomy" id="395598"/>
    <lineage>
        <taxon>Bacteria</taxon>
        <taxon>Pseudomonadati</taxon>
        <taxon>Pseudomonadota</taxon>
        <taxon>Gammaproteobacteria</taxon>
        <taxon>Pseudomonadales</taxon>
        <taxon>Pseudomonadaceae</taxon>
        <taxon>Pseudomonas</taxon>
    </lineage>
</organism>
<feature type="domain" description="C2H2-type" evidence="2">
    <location>
        <begin position="31"/>
        <end position="58"/>
    </location>
</feature>
<dbReference type="OrthoDB" id="9150223at2"/>
<reference evidence="3 8" key="4">
    <citation type="submission" date="2019-09" db="EMBL/GenBank/DDBJ databases">
        <title>Draft genome sequences of 48 bacterial type strains from the CCUG.</title>
        <authorList>
            <person name="Tunovic T."/>
            <person name="Pineiro-Iglesias B."/>
            <person name="Unosson C."/>
            <person name="Inganas E."/>
            <person name="Ohlen M."/>
            <person name="Cardew S."/>
            <person name="Jensie-Markopoulos S."/>
            <person name="Salva-Serra F."/>
            <person name="Jaen-Luchoro D."/>
            <person name="Karlsson R."/>
            <person name="Svensson-Stadler L."/>
            <person name="Chun J."/>
            <person name="Moore E."/>
        </authorList>
    </citation>
    <scope>NUCLEOTIDE SEQUENCE [LARGE SCALE GENOMIC DNA]</scope>
    <source>
        <strain evidence="3 8">CCUG 53116</strain>
    </source>
</reference>
<dbReference type="InterPro" id="IPR013087">
    <property type="entry name" value="Znf_C2H2_type"/>
</dbReference>
<dbReference type="EMBL" id="MSTQ01000018">
    <property type="protein sequence ID" value="OLU00053.1"/>
    <property type="molecule type" value="Genomic_DNA"/>
</dbReference>
<dbReference type="Proteomes" id="UP000460142">
    <property type="component" value="Unassembled WGS sequence"/>
</dbReference>
<keyword evidence="1" id="KW-0863">Zinc-finger</keyword>
<proteinExistence type="predicted"/>
<keyword evidence="1" id="KW-0862">Zinc</keyword>
<sequence length="355" mass="39958">MPTLGWIQETGLDRLWERGTEPGSSALPTGYTCRYCNQVFKSIAVREQHELEHPLLNPTMFYRDRELGATRLLINTPIQLGDIAARNVSKIELNGQPLGSITELTLALKSVSRGFFSVTYANETLEKSLKIEVCIADPQQLTEIDQAFRAHFSTGSIADPLLEGFTASVKHCDTVSRYVDGLVRYLHGLKAKDHLSDITTFEDFDKRFNQALDSLRDYTTPLAAAVRAVIRFNRNDFSFMQKASGLPDMDRTISFFCGDDLVGSTFASPDAQLPVDQSSEFILANLIPSFSDSTLADIEERITWLPVKYRSLQDTSKLNYLCFRKAVAVEDMTAVEKYRKKLRHDDVFNTLTGDK</sequence>
<evidence type="ECO:0000313" key="5">
    <source>
        <dbReference type="EMBL" id="SDP21914.1"/>
    </source>
</evidence>
<name>A0A1H0QXC6_PSERE</name>
<gene>
    <name evidence="4" type="ORF">BVK86_23125</name>
    <name evidence="3" type="ORF">F7R15_23385</name>
    <name evidence="5" type="ORF">SAMN04490202_3333</name>
</gene>
<dbReference type="EMBL" id="VZPS01000020">
    <property type="protein sequence ID" value="KAB0482229.1"/>
    <property type="molecule type" value="Genomic_DNA"/>
</dbReference>
<dbReference type="AlphaFoldDB" id="A0A1H0QXC6"/>
<dbReference type="Proteomes" id="UP000198549">
    <property type="component" value="Chromosome I"/>
</dbReference>
<evidence type="ECO:0000256" key="1">
    <source>
        <dbReference type="PROSITE-ProRule" id="PRU00042"/>
    </source>
</evidence>
<evidence type="ECO:0000313" key="3">
    <source>
        <dbReference type="EMBL" id="KAB0482229.1"/>
    </source>
</evidence>
<dbReference type="EMBL" id="LT629709">
    <property type="protein sequence ID" value="SDP21914.1"/>
    <property type="molecule type" value="Genomic_DNA"/>
</dbReference>
<keyword evidence="6" id="KW-1185">Reference proteome</keyword>
<dbReference type="PROSITE" id="PS50157">
    <property type="entry name" value="ZINC_FINGER_C2H2_2"/>
    <property type="match status" value="1"/>
</dbReference>
<reference evidence="6" key="2">
    <citation type="submission" date="2017-01" db="EMBL/GenBank/DDBJ databases">
        <authorList>
            <person name="Poblete-Castro I."/>
        </authorList>
    </citation>
    <scope>NUCLEOTIDE SEQUENCE [LARGE SCALE GENOMIC DNA]</scope>
    <source>
        <strain evidence="6">DSM 18361 / CCUG 53116 / MT1</strain>
    </source>
</reference>
<dbReference type="RefSeq" id="WP_075948626.1">
    <property type="nucleotide sequence ID" value="NZ_LT629709.1"/>
</dbReference>
<evidence type="ECO:0000313" key="8">
    <source>
        <dbReference type="Proteomes" id="UP000460142"/>
    </source>
</evidence>
<evidence type="ECO:0000313" key="6">
    <source>
        <dbReference type="Proteomes" id="UP000186756"/>
    </source>
</evidence>
<reference evidence="4" key="3">
    <citation type="submission" date="2017-01" db="EMBL/GenBank/DDBJ databases">
        <authorList>
            <person name="Mah S.A."/>
            <person name="Swanson W.J."/>
            <person name="Moy G.W."/>
            <person name="Vacquier V.D."/>
        </authorList>
    </citation>
    <scope>NUCLEOTIDE SEQUENCE [LARGE SCALE GENOMIC DNA]</scope>
    <source>
        <strain evidence="4">MT1</strain>
    </source>
</reference>
<reference evidence="5 7" key="1">
    <citation type="submission" date="2016-10" db="EMBL/GenBank/DDBJ databases">
        <authorList>
            <person name="de Groot N.N."/>
        </authorList>
    </citation>
    <scope>NUCLEOTIDE SEQUENCE [LARGE SCALE GENOMIC DNA]</scope>
    <source>
        <strain evidence="5 7">BS3776</strain>
    </source>
</reference>
<evidence type="ECO:0000313" key="4">
    <source>
        <dbReference type="EMBL" id="OLU00053.1"/>
    </source>
</evidence>
<dbReference type="PROSITE" id="PS00028">
    <property type="entry name" value="ZINC_FINGER_C2H2_1"/>
    <property type="match status" value="1"/>
</dbReference>
<protein>
    <recommendedName>
        <fullName evidence="2">C2H2-type domain-containing protein</fullName>
    </recommendedName>
</protein>
<dbReference type="GO" id="GO:0008270">
    <property type="term" value="F:zinc ion binding"/>
    <property type="evidence" value="ECO:0007669"/>
    <property type="project" value="UniProtKB-KW"/>
</dbReference>